<reference evidence="1" key="1">
    <citation type="submission" date="2018-01" db="EMBL/GenBank/DDBJ databases">
        <authorList>
            <person name="Krukenberg V."/>
        </authorList>
    </citation>
    <scope>NUCLEOTIDE SEQUENCE</scope>
    <source>
        <strain evidence="1">E20ANME2</strain>
    </source>
</reference>
<gene>
    <name evidence="1" type="ORF">C4B59_13900</name>
</gene>
<dbReference type="Proteomes" id="UP000248329">
    <property type="component" value="Unassembled WGS sequence"/>
</dbReference>
<proteinExistence type="predicted"/>
<organism evidence="1 2">
    <name type="scientific">Candidatus Methanogaster sp</name>
    <dbReference type="NCBI Taxonomy" id="3386292"/>
    <lineage>
        <taxon>Archaea</taxon>
        <taxon>Methanobacteriati</taxon>
        <taxon>Methanobacteriota</taxon>
        <taxon>Stenosarchaea group</taxon>
        <taxon>Methanomicrobia</taxon>
        <taxon>Methanosarcinales</taxon>
        <taxon>ANME-2 cluster</taxon>
        <taxon>Candidatus Methanogasteraceae</taxon>
        <taxon>Candidatus Methanogaster</taxon>
    </lineage>
</organism>
<dbReference type="EMBL" id="PQXF01000041">
    <property type="protein sequence ID" value="PXF58187.1"/>
    <property type="molecule type" value="Genomic_DNA"/>
</dbReference>
<evidence type="ECO:0000313" key="1">
    <source>
        <dbReference type="EMBL" id="PXF58187.1"/>
    </source>
</evidence>
<evidence type="ECO:0000313" key="2">
    <source>
        <dbReference type="Proteomes" id="UP000248329"/>
    </source>
</evidence>
<comment type="caution">
    <text evidence="1">The sequence shown here is derived from an EMBL/GenBank/DDBJ whole genome shotgun (WGS) entry which is preliminary data.</text>
</comment>
<name>A0AC61KZU7_9EURY</name>
<sequence length="131" mass="15084">MGQIEVQNLPQPEMVLTYRAVFHCMHGGKSVNVNSSNTPLKGEILTNIRPKLNWTDINWVKVEEHANRLQIRITMAVKTEINSCPGTERVTRCLTAKQRRRQRYEGKLSCTVLRRGEAGNRLVLSRRLKML</sequence>
<protein>
    <submittedName>
        <fullName evidence="1">Uncharacterized protein</fullName>
    </submittedName>
</protein>
<accession>A0AC61KZU7</accession>